<dbReference type="AlphaFoldDB" id="A0A0M0I4I3"/>
<feature type="transmembrane region" description="Helical" evidence="1">
    <location>
        <begin position="46"/>
        <end position="66"/>
    </location>
</feature>
<dbReference type="GO" id="GO:0019645">
    <property type="term" value="P:anaerobic electron transport chain"/>
    <property type="evidence" value="ECO:0007669"/>
    <property type="project" value="InterPro"/>
</dbReference>
<protein>
    <submittedName>
        <fullName evidence="2">Dimethyl sulfoxide reductase</fullName>
    </submittedName>
</protein>
<feature type="transmembrane region" description="Helical" evidence="1">
    <location>
        <begin position="115"/>
        <end position="137"/>
    </location>
</feature>
<dbReference type="RefSeq" id="WP_053407254.1">
    <property type="nucleotide sequence ID" value="NZ_DAIPHI010000150.1"/>
</dbReference>
<name>A0A0M0I4I3_9VIBR</name>
<dbReference type="GO" id="GO:0009389">
    <property type="term" value="F:dimethyl sulfoxide reductase activity"/>
    <property type="evidence" value="ECO:0007669"/>
    <property type="project" value="TreeGrafter"/>
</dbReference>
<dbReference type="InterPro" id="IPR007059">
    <property type="entry name" value="DmsC"/>
</dbReference>
<dbReference type="GO" id="GO:0005886">
    <property type="term" value="C:plasma membrane"/>
    <property type="evidence" value="ECO:0007669"/>
    <property type="project" value="TreeGrafter"/>
</dbReference>
<dbReference type="OrthoDB" id="4394845at2"/>
<dbReference type="STRING" id="171383.AKJ31_01150"/>
<evidence type="ECO:0000313" key="2">
    <source>
        <dbReference type="EMBL" id="KOO09002.1"/>
    </source>
</evidence>
<proteinExistence type="predicted"/>
<dbReference type="Proteomes" id="UP000037530">
    <property type="component" value="Unassembled WGS sequence"/>
</dbReference>
<keyword evidence="3" id="KW-1185">Reference proteome</keyword>
<dbReference type="EMBL" id="LHPI01000001">
    <property type="protein sequence ID" value="KOO09002.1"/>
    <property type="molecule type" value="Genomic_DNA"/>
</dbReference>
<evidence type="ECO:0000313" key="3">
    <source>
        <dbReference type="Proteomes" id="UP000037530"/>
    </source>
</evidence>
<organism evidence="2 3">
    <name type="scientific">Vibrio hepatarius</name>
    <dbReference type="NCBI Taxonomy" id="171383"/>
    <lineage>
        <taxon>Bacteria</taxon>
        <taxon>Pseudomonadati</taxon>
        <taxon>Pseudomonadota</taxon>
        <taxon>Gammaproteobacteria</taxon>
        <taxon>Vibrionales</taxon>
        <taxon>Vibrionaceae</taxon>
        <taxon>Vibrio</taxon>
        <taxon>Vibrio oreintalis group</taxon>
    </lineage>
</organism>
<dbReference type="PATRIC" id="fig|171383.3.peg.234"/>
<feature type="transmembrane region" description="Helical" evidence="1">
    <location>
        <begin position="6"/>
        <end position="25"/>
    </location>
</feature>
<dbReference type="PANTHER" id="PTHR38095">
    <property type="entry name" value="ANAEROBIC DIMETHYL SULFOXIDE REDUCTASE CHAIN YNFH"/>
    <property type="match status" value="1"/>
</dbReference>
<dbReference type="GO" id="GO:0009390">
    <property type="term" value="C:dimethyl sulfoxide reductase complex"/>
    <property type="evidence" value="ECO:0007669"/>
    <property type="project" value="TreeGrafter"/>
</dbReference>
<feature type="transmembrane region" description="Helical" evidence="1">
    <location>
        <begin position="149"/>
        <end position="170"/>
    </location>
</feature>
<gene>
    <name evidence="2" type="ORF">AKJ31_01150</name>
</gene>
<dbReference type="PANTHER" id="PTHR38095:SF3">
    <property type="entry name" value="ANAEROBIC DIMETHYL SULFOXIDE REDUCTASE, SUBUNIT C"/>
    <property type="match status" value="1"/>
</dbReference>
<evidence type="ECO:0000256" key="1">
    <source>
        <dbReference type="SAM" id="Phobius"/>
    </source>
</evidence>
<dbReference type="Pfam" id="PF04976">
    <property type="entry name" value="DmsC"/>
    <property type="match status" value="1"/>
</dbReference>
<feature type="transmembrane region" description="Helical" evidence="1">
    <location>
        <begin position="254"/>
        <end position="275"/>
    </location>
</feature>
<keyword evidence="1" id="KW-0812">Transmembrane</keyword>
<accession>A0A0M0I4I3</accession>
<feature type="transmembrane region" description="Helical" evidence="1">
    <location>
        <begin position="221"/>
        <end position="242"/>
    </location>
</feature>
<keyword evidence="1" id="KW-0472">Membrane</keyword>
<feature type="transmembrane region" description="Helical" evidence="1">
    <location>
        <begin position="86"/>
        <end position="103"/>
    </location>
</feature>
<sequence>MIFHEYSLIFFTVLAQTAVGGYLLVSARALAMGFDEAKINSYKVPMFALWAIMGLGFLFSITHLGSPLRAFNSFNQLGSAWLSNEVFFGAAFFAVGGLQWLLSVLNKGGAVVQKILMIGAMVLGCIFMYSMVNVYMINTVPTWFNIYTPLSFVMTMVVGGLLLSQLVIVSAKDSRFTVDRNIVMLAVVAVAISLVVTVGKMNLVSEVQSSVVKASELVDGLGGYLSVQVALLLAGLLIWVLPMINKSSVNPVNLTVALVLILASELIGRGLFYSLHMTSGL</sequence>
<feature type="transmembrane region" description="Helical" evidence="1">
    <location>
        <begin position="182"/>
        <end position="201"/>
    </location>
</feature>
<reference evidence="3" key="1">
    <citation type="submission" date="2015-08" db="EMBL/GenBank/DDBJ databases">
        <title>Vibrio galatheae sp. nov., a novel member of the Vibrionaceae family isolated from the Solomon Islands.</title>
        <authorList>
            <person name="Giubergia S."/>
            <person name="Machado H."/>
            <person name="Mateiu R.V."/>
            <person name="Gram L."/>
        </authorList>
    </citation>
    <scope>NUCLEOTIDE SEQUENCE [LARGE SCALE GENOMIC DNA]</scope>
    <source>
        <strain evidence="3">DSM 19134</strain>
    </source>
</reference>
<keyword evidence="1" id="KW-1133">Transmembrane helix</keyword>
<comment type="caution">
    <text evidence="2">The sequence shown here is derived from an EMBL/GenBank/DDBJ whole genome shotgun (WGS) entry which is preliminary data.</text>
</comment>